<feature type="signal peptide" evidence="7">
    <location>
        <begin position="1"/>
        <end position="19"/>
    </location>
</feature>
<organism evidence="9 10">
    <name type="scientific">Mameliella alba</name>
    <dbReference type="NCBI Taxonomy" id="561184"/>
    <lineage>
        <taxon>Bacteria</taxon>
        <taxon>Pseudomonadati</taxon>
        <taxon>Pseudomonadota</taxon>
        <taxon>Alphaproteobacteria</taxon>
        <taxon>Rhodobacterales</taxon>
        <taxon>Roseobacteraceae</taxon>
        <taxon>Mameliella</taxon>
    </lineage>
</organism>
<evidence type="ECO:0000256" key="6">
    <source>
        <dbReference type="ARBA" id="ARBA00047512"/>
    </source>
</evidence>
<evidence type="ECO:0000256" key="2">
    <source>
        <dbReference type="ARBA" id="ARBA00012247"/>
    </source>
</evidence>
<dbReference type="EMBL" id="JSUQ01000020">
    <property type="protein sequence ID" value="KHQ51040.1"/>
    <property type="molecule type" value="Genomic_DNA"/>
</dbReference>
<feature type="chain" id="PRO_5002098649" description="glycerophosphodiester phosphodiesterase" evidence="7">
    <location>
        <begin position="20"/>
        <end position="413"/>
    </location>
</feature>
<evidence type="ECO:0000259" key="8">
    <source>
        <dbReference type="PROSITE" id="PS51704"/>
    </source>
</evidence>
<dbReference type="Pfam" id="PF03009">
    <property type="entry name" value="GDPD"/>
    <property type="match status" value="1"/>
</dbReference>
<keyword evidence="3 7" id="KW-0732">Signal</keyword>
<evidence type="ECO:0000313" key="10">
    <source>
        <dbReference type="Proteomes" id="UP000030960"/>
    </source>
</evidence>
<protein>
    <recommendedName>
        <fullName evidence="2">glycerophosphodiester phosphodiesterase</fullName>
        <ecNumber evidence="2">3.1.4.46</ecNumber>
    </recommendedName>
</protein>
<evidence type="ECO:0000256" key="5">
    <source>
        <dbReference type="ARBA" id="ARBA00022801"/>
    </source>
</evidence>
<dbReference type="Gene3D" id="3.20.20.190">
    <property type="entry name" value="Phosphatidylinositol (PI) phosphodiesterase"/>
    <property type="match status" value="1"/>
</dbReference>
<evidence type="ECO:0000256" key="1">
    <source>
        <dbReference type="ARBA" id="ARBA00007277"/>
    </source>
</evidence>
<dbReference type="GO" id="GO:0006071">
    <property type="term" value="P:glycerol metabolic process"/>
    <property type="evidence" value="ECO:0007669"/>
    <property type="project" value="UniProtKB-KW"/>
</dbReference>
<dbReference type="InterPro" id="IPR017946">
    <property type="entry name" value="PLC-like_Pdiesterase_TIM-brl"/>
</dbReference>
<sequence length="413" mass="44230">MKTFTLALAGAALAGPVLAETHANAYDAGLTYGVRPAYLVSRMEDGALKDKLQSCLGNTPARTHFSVGHRGAPLMFPEHTVESNRAAAGMGAGILECDVTFTADLELVCRHAQNDLHTTTDIVAGPLASKCTTPFTPASGDAKASAECRTSDLTLAEFKTLTPKMDSADASATTAEAYLGGTANWRTDLFVSGATLMTHAESIALFDSLGADFTPELKAPSVEMPFNGFTQADYAQKLIDEYKAAGIDPSRVWAQSFDLSDVLYWIENEPEFGKQAVYLDDRYEASDDDEGLIDPMDAATFKPTMAELKEMGVNYIAPPLWMLVTLDDSGAMVPSVYAEEANAAGLDIITWSLERSGPLTSGGGWYFQSVKDATNTDGAYFEILDVLAQQVGVKGVFSDWPATTTFYANCMGL</sequence>
<accession>A0A0B3RIE7</accession>
<dbReference type="CDD" id="cd08560">
    <property type="entry name" value="GDPD_EcGlpQ_like_1"/>
    <property type="match status" value="1"/>
</dbReference>
<reference evidence="9 10" key="1">
    <citation type="submission" date="2014-10" db="EMBL/GenBank/DDBJ databases">
        <title>Genome sequence of Ponticoccus sp. strain UMTAT08 isolated from clonal culture of toxic dinoflagellate Alexandrium tamiyavanichii.</title>
        <authorList>
            <person name="Gan H.Y."/>
            <person name="Muhd D.-D."/>
            <person name="Mohd Noor M.E."/>
            <person name="Yeong Y.S."/>
            <person name="Usup G."/>
        </authorList>
    </citation>
    <scope>NUCLEOTIDE SEQUENCE [LARGE SCALE GENOMIC DNA]</scope>
    <source>
        <strain evidence="9 10">UMTAT08</strain>
    </source>
</reference>
<comment type="caution">
    <text evidence="9">The sequence shown here is derived from an EMBL/GenBank/DDBJ whole genome shotgun (WGS) entry which is preliminary data.</text>
</comment>
<dbReference type="PANTHER" id="PTHR43620:SF7">
    <property type="entry name" value="GLYCEROPHOSPHODIESTER PHOSPHODIESTERASE GDPD5-RELATED"/>
    <property type="match status" value="1"/>
</dbReference>
<comment type="catalytic activity">
    <reaction evidence="6">
        <text>a sn-glycero-3-phosphodiester + H2O = an alcohol + sn-glycerol 3-phosphate + H(+)</text>
        <dbReference type="Rhea" id="RHEA:12969"/>
        <dbReference type="ChEBI" id="CHEBI:15377"/>
        <dbReference type="ChEBI" id="CHEBI:15378"/>
        <dbReference type="ChEBI" id="CHEBI:30879"/>
        <dbReference type="ChEBI" id="CHEBI:57597"/>
        <dbReference type="ChEBI" id="CHEBI:83408"/>
        <dbReference type="EC" id="3.1.4.46"/>
    </reaction>
</comment>
<dbReference type="Proteomes" id="UP000030960">
    <property type="component" value="Unassembled WGS sequence"/>
</dbReference>
<keyword evidence="4" id="KW-0319">Glycerol metabolism</keyword>
<dbReference type="PANTHER" id="PTHR43620">
    <property type="entry name" value="GLYCEROPHOSPHORYL DIESTER PHOSPHODIESTERASE"/>
    <property type="match status" value="1"/>
</dbReference>
<keyword evidence="10" id="KW-1185">Reference proteome</keyword>
<dbReference type="GO" id="GO:0006629">
    <property type="term" value="P:lipid metabolic process"/>
    <property type="evidence" value="ECO:0007669"/>
    <property type="project" value="InterPro"/>
</dbReference>
<comment type="similarity">
    <text evidence="1">Belongs to the glycerophosphoryl diester phosphodiesterase family.</text>
</comment>
<dbReference type="STRING" id="561184.SAMN05216376_102393"/>
<dbReference type="AlphaFoldDB" id="A0A0B3RIE7"/>
<proteinExistence type="inferred from homology"/>
<dbReference type="OrthoDB" id="9795622at2"/>
<evidence type="ECO:0000313" key="9">
    <source>
        <dbReference type="EMBL" id="KHQ51040.1"/>
    </source>
</evidence>
<evidence type="ECO:0000256" key="7">
    <source>
        <dbReference type="SAM" id="SignalP"/>
    </source>
</evidence>
<dbReference type="SUPFAM" id="SSF51695">
    <property type="entry name" value="PLC-like phosphodiesterases"/>
    <property type="match status" value="1"/>
</dbReference>
<keyword evidence="5" id="KW-0378">Hydrolase</keyword>
<dbReference type="InterPro" id="IPR030395">
    <property type="entry name" value="GP_PDE_dom"/>
</dbReference>
<gene>
    <name evidence="9" type="ORF">OA50_04410</name>
</gene>
<dbReference type="RefSeq" id="WP_043145211.1">
    <property type="nucleotide sequence ID" value="NZ_JSUQ01000020.1"/>
</dbReference>
<evidence type="ECO:0000256" key="3">
    <source>
        <dbReference type="ARBA" id="ARBA00022729"/>
    </source>
</evidence>
<evidence type="ECO:0000256" key="4">
    <source>
        <dbReference type="ARBA" id="ARBA00022798"/>
    </source>
</evidence>
<dbReference type="PROSITE" id="PS51704">
    <property type="entry name" value="GP_PDE"/>
    <property type="match status" value="1"/>
</dbReference>
<name>A0A0B3RIE7_9RHOB</name>
<dbReference type="GO" id="GO:0008889">
    <property type="term" value="F:glycerophosphodiester phosphodiesterase activity"/>
    <property type="evidence" value="ECO:0007669"/>
    <property type="project" value="UniProtKB-EC"/>
</dbReference>
<dbReference type="PATRIC" id="fig|1515334.3.peg.4441"/>
<dbReference type="EC" id="3.1.4.46" evidence="2"/>
<feature type="domain" description="GP-PDE" evidence="8">
    <location>
        <begin position="64"/>
        <end position="386"/>
    </location>
</feature>